<proteinExistence type="inferred from homology"/>
<evidence type="ECO:0000256" key="1">
    <source>
        <dbReference type="ARBA" id="ARBA00009034"/>
    </source>
</evidence>
<dbReference type="EMBL" id="CALOZG010000005">
    <property type="protein sequence ID" value="CAH4028781.1"/>
    <property type="molecule type" value="Genomic_DNA"/>
</dbReference>
<name>A0A9P0XBK8_PIEBR</name>
<keyword evidence="2" id="KW-0165">Cleavage on pair of basic residues</keyword>
<evidence type="ECO:0000313" key="7">
    <source>
        <dbReference type="Proteomes" id="UP001152562"/>
    </source>
</evidence>
<evidence type="ECO:0000259" key="5">
    <source>
        <dbReference type="SMART" id="SM00078"/>
    </source>
</evidence>
<dbReference type="GO" id="GO:0005576">
    <property type="term" value="C:extracellular region"/>
    <property type="evidence" value="ECO:0007669"/>
    <property type="project" value="UniProtKB-SubCell"/>
</dbReference>
<protein>
    <recommendedName>
        <fullName evidence="5">Insulin-like domain-containing protein</fullName>
    </recommendedName>
</protein>
<evidence type="ECO:0000256" key="3">
    <source>
        <dbReference type="ARBA" id="ARBA00022729"/>
    </source>
</evidence>
<keyword evidence="7" id="KW-1185">Reference proteome</keyword>
<gene>
    <name evidence="6" type="ORF">PIBRA_LOCUS5584</name>
</gene>
<dbReference type="InterPro" id="IPR022352">
    <property type="entry name" value="Ins/IGF/rlx"/>
</dbReference>
<comment type="subcellular location">
    <subcellularLocation>
        <location evidence="4">Secreted</location>
    </subcellularLocation>
</comment>
<dbReference type="Gene3D" id="1.10.100.10">
    <property type="entry name" value="Insulin-like"/>
    <property type="match status" value="1"/>
</dbReference>
<comment type="similarity">
    <text evidence="1 4">Belongs to the insulin family.</text>
</comment>
<reference evidence="6" key="1">
    <citation type="submission" date="2022-05" db="EMBL/GenBank/DDBJ databases">
        <authorList>
            <person name="Okamura Y."/>
        </authorList>
    </citation>
    <scope>NUCLEOTIDE SEQUENCE</scope>
</reference>
<organism evidence="6 7">
    <name type="scientific">Pieris brassicae</name>
    <name type="common">White butterfly</name>
    <name type="synonym">Large white butterfly</name>
    <dbReference type="NCBI Taxonomy" id="7116"/>
    <lineage>
        <taxon>Eukaryota</taxon>
        <taxon>Metazoa</taxon>
        <taxon>Ecdysozoa</taxon>
        <taxon>Arthropoda</taxon>
        <taxon>Hexapoda</taxon>
        <taxon>Insecta</taxon>
        <taxon>Pterygota</taxon>
        <taxon>Neoptera</taxon>
        <taxon>Endopterygota</taxon>
        <taxon>Lepidoptera</taxon>
        <taxon>Glossata</taxon>
        <taxon>Ditrysia</taxon>
        <taxon>Papilionoidea</taxon>
        <taxon>Pieridae</taxon>
        <taxon>Pierinae</taxon>
        <taxon>Pieris</taxon>
    </lineage>
</organism>
<evidence type="ECO:0000256" key="4">
    <source>
        <dbReference type="RuleBase" id="RU000406"/>
    </source>
</evidence>
<dbReference type="InterPro" id="IPR022353">
    <property type="entry name" value="Insulin_CS"/>
</dbReference>
<dbReference type="InterPro" id="IPR036438">
    <property type="entry name" value="Insulin-like_sf"/>
</dbReference>
<dbReference type="Pfam" id="PF00049">
    <property type="entry name" value="Insulin"/>
    <property type="match status" value="1"/>
</dbReference>
<dbReference type="SMART" id="SM00078">
    <property type="entry name" value="IlGF"/>
    <property type="match status" value="1"/>
</dbReference>
<dbReference type="Proteomes" id="UP001152562">
    <property type="component" value="Unassembled WGS sequence"/>
</dbReference>
<dbReference type="AlphaFoldDB" id="A0A9P0XBK8"/>
<sequence length="105" mass="12188">MSLIARNLHWVYIVFLYGNIISGDSLTLNSMLKELCSRSLSNLIFHVCNGDVMVNDFPEMYQPKVRSRRAALFYASKRIKRQLVDECCLHPCSVAQLVQYCPEEW</sequence>
<dbReference type="SUPFAM" id="SSF56994">
    <property type="entry name" value="Insulin-like"/>
    <property type="match status" value="1"/>
</dbReference>
<dbReference type="InterPro" id="IPR016179">
    <property type="entry name" value="Insulin-like"/>
</dbReference>
<evidence type="ECO:0000256" key="2">
    <source>
        <dbReference type="ARBA" id="ARBA00022685"/>
    </source>
</evidence>
<evidence type="ECO:0000313" key="6">
    <source>
        <dbReference type="EMBL" id="CAH4028781.1"/>
    </source>
</evidence>
<accession>A0A9P0XBK8</accession>
<dbReference type="PROSITE" id="PS00262">
    <property type="entry name" value="INSULIN"/>
    <property type="match status" value="1"/>
</dbReference>
<keyword evidence="3" id="KW-0732">Signal</keyword>
<feature type="domain" description="Insulin-like" evidence="5">
    <location>
        <begin position="33"/>
        <end position="101"/>
    </location>
</feature>
<dbReference type="PRINTS" id="PR00276">
    <property type="entry name" value="INSULINFAMLY"/>
</dbReference>
<dbReference type="GO" id="GO:0005179">
    <property type="term" value="F:hormone activity"/>
    <property type="evidence" value="ECO:0007669"/>
    <property type="project" value="InterPro"/>
</dbReference>
<keyword evidence="4" id="KW-0964">Secreted</keyword>
<comment type="caution">
    <text evidence="6">The sequence shown here is derived from an EMBL/GenBank/DDBJ whole genome shotgun (WGS) entry which is preliminary data.</text>
</comment>